<dbReference type="RefSeq" id="WP_289166624.1">
    <property type="nucleotide sequence ID" value="NZ_JASZZN010000025.1"/>
</dbReference>
<keyword evidence="1" id="KW-1133">Transmembrane helix</keyword>
<proteinExistence type="predicted"/>
<feature type="transmembrane region" description="Helical" evidence="1">
    <location>
        <begin position="108"/>
        <end position="129"/>
    </location>
</feature>
<accession>A0ABT7PQD0</accession>
<organism evidence="3 4">
    <name type="scientific">Roseiconus lacunae</name>
    <dbReference type="NCBI Taxonomy" id="2605694"/>
    <lineage>
        <taxon>Bacteria</taxon>
        <taxon>Pseudomonadati</taxon>
        <taxon>Planctomycetota</taxon>
        <taxon>Planctomycetia</taxon>
        <taxon>Pirellulales</taxon>
        <taxon>Pirellulaceae</taxon>
        <taxon>Roseiconus</taxon>
    </lineage>
</organism>
<dbReference type="InterPro" id="IPR005182">
    <property type="entry name" value="YdbS-like_PH"/>
</dbReference>
<comment type="caution">
    <text evidence="3">The sequence shown here is derived from an EMBL/GenBank/DDBJ whole genome shotgun (WGS) entry which is preliminary data.</text>
</comment>
<evidence type="ECO:0000313" key="4">
    <source>
        <dbReference type="Proteomes" id="UP001239462"/>
    </source>
</evidence>
<dbReference type="PANTHER" id="PTHR37938:SF1">
    <property type="entry name" value="BLL0215 PROTEIN"/>
    <property type="match status" value="1"/>
</dbReference>
<protein>
    <submittedName>
        <fullName evidence="3">PH domain-containing protein</fullName>
    </submittedName>
</protein>
<keyword evidence="1" id="KW-0472">Membrane</keyword>
<sequence length="212" mass="23234">MCKTAVEINEHYVGETIDCPSCKRPFEVTPPQALPIGTESTDSGEPSSRAVSSEDVVGAESVEMVIHPVVFRRHFVGSMIAVVGCLVAIIGFAFALSGLPIGGLHSTVLLVTSGVVFLVAAFFLTKWYLQSRFQSLSLTNQRLVYTEGILHRRSSEVRHGDVRNVQVSQSLFERAFAFGDIAISSAGQDDMELIVNDIPRPQEVVNFIREHQ</sequence>
<dbReference type="Proteomes" id="UP001239462">
    <property type="component" value="Unassembled WGS sequence"/>
</dbReference>
<evidence type="ECO:0000313" key="3">
    <source>
        <dbReference type="EMBL" id="MDM4018714.1"/>
    </source>
</evidence>
<keyword evidence="1" id="KW-0812">Transmembrane</keyword>
<reference evidence="3 4" key="1">
    <citation type="submission" date="2023-06" db="EMBL/GenBank/DDBJ databases">
        <title>Roseiconus lacunae JC819 isolated from Gulf of Mannar region, Tamil Nadu.</title>
        <authorList>
            <person name="Pk S."/>
            <person name="Ch S."/>
            <person name="Ch V.R."/>
        </authorList>
    </citation>
    <scope>NUCLEOTIDE SEQUENCE [LARGE SCALE GENOMIC DNA]</scope>
    <source>
        <strain evidence="3 4">JC819</strain>
    </source>
</reference>
<dbReference type="PANTHER" id="PTHR37938">
    <property type="entry name" value="BLL0215 PROTEIN"/>
    <property type="match status" value="1"/>
</dbReference>
<name>A0ABT7PQD0_9BACT</name>
<evidence type="ECO:0000256" key="1">
    <source>
        <dbReference type="SAM" id="Phobius"/>
    </source>
</evidence>
<dbReference type="EMBL" id="JASZZN010000025">
    <property type="protein sequence ID" value="MDM4018714.1"/>
    <property type="molecule type" value="Genomic_DNA"/>
</dbReference>
<feature type="transmembrane region" description="Helical" evidence="1">
    <location>
        <begin position="75"/>
        <end position="96"/>
    </location>
</feature>
<feature type="domain" description="YdbS-like PH" evidence="2">
    <location>
        <begin position="134"/>
        <end position="208"/>
    </location>
</feature>
<dbReference type="Pfam" id="PF03703">
    <property type="entry name" value="bPH_2"/>
    <property type="match status" value="1"/>
</dbReference>
<keyword evidence="4" id="KW-1185">Reference proteome</keyword>
<gene>
    <name evidence="3" type="ORF">QTN89_24890</name>
</gene>
<evidence type="ECO:0000259" key="2">
    <source>
        <dbReference type="Pfam" id="PF03703"/>
    </source>
</evidence>